<name>A0A532V148_UNCT6</name>
<organism evidence="1 2">
    <name type="scientific">candidate division TA06 bacterium B3_TA06</name>
    <dbReference type="NCBI Taxonomy" id="2012487"/>
    <lineage>
        <taxon>Bacteria</taxon>
        <taxon>Bacteria division TA06</taxon>
    </lineage>
</organism>
<dbReference type="Proteomes" id="UP000317778">
    <property type="component" value="Unassembled WGS sequence"/>
</dbReference>
<gene>
    <name evidence="1" type="ORF">CEE36_08705</name>
</gene>
<dbReference type="EMBL" id="NJBO01000015">
    <property type="protein sequence ID" value="TKJ40936.1"/>
    <property type="molecule type" value="Genomic_DNA"/>
</dbReference>
<dbReference type="NCBIfam" id="TIGR04183">
    <property type="entry name" value="Por_Secre_tail"/>
    <property type="match status" value="1"/>
</dbReference>
<dbReference type="AlphaFoldDB" id="A0A532V148"/>
<proteinExistence type="predicted"/>
<comment type="caution">
    <text evidence="1">The sequence shown here is derived from an EMBL/GenBank/DDBJ whole genome shotgun (WGS) entry which is preliminary data.</text>
</comment>
<evidence type="ECO:0000313" key="2">
    <source>
        <dbReference type="Proteomes" id="UP000317778"/>
    </source>
</evidence>
<reference evidence="1 2" key="1">
    <citation type="submission" date="2017-06" db="EMBL/GenBank/DDBJ databases">
        <title>Novel microbial phyla capable of carbon fixation and sulfur reduction in deep-sea sediments.</title>
        <authorList>
            <person name="Huang J."/>
            <person name="Baker B."/>
            <person name="Wang Y."/>
        </authorList>
    </citation>
    <scope>NUCLEOTIDE SEQUENCE [LARGE SCALE GENOMIC DNA]</scope>
    <source>
        <strain evidence="1">B3_TA06</strain>
    </source>
</reference>
<protein>
    <recommendedName>
        <fullName evidence="3">Secretion system C-terminal sorting domain-containing protein</fullName>
    </recommendedName>
</protein>
<accession>A0A532V148</accession>
<sequence length="123" mass="13400">MKSDVFPSNSTLTIRTVMTPDESDADDELSQEIWTNAVEEEPGADDLIFTVSSISTPLCVSYTLPQGEIGTLTLYNASGQRIARIEVSGTGSTSFGFTNPSGVYFVRLETKLRSETKKAIVLR</sequence>
<evidence type="ECO:0000313" key="1">
    <source>
        <dbReference type="EMBL" id="TKJ40936.1"/>
    </source>
</evidence>
<dbReference type="InterPro" id="IPR026444">
    <property type="entry name" value="Secre_tail"/>
</dbReference>
<evidence type="ECO:0008006" key="3">
    <source>
        <dbReference type="Google" id="ProtNLM"/>
    </source>
</evidence>